<dbReference type="OrthoDB" id="73901at2759"/>
<proteinExistence type="predicted"/>
<feature type="region of interest" description="Disordered" evidence="1">
    <location>
        <begin position="104"/>
        <end position="145"/>
    </location>
</feature>
<feature type="compositionally biased region" description="Basic residues" evidence="1">
    <location>
        <begin position="65"/>
        <end position="75"/>
    </location>
</feature>
<reference evidence="2 3" key="1">
    <citation type="journal article" date="2016" name="Mol. Biol. Evol.">
        <title>Comparative Genomics of Early-Diverging Mushroom-Forming Fungi Provides Insights into the Origins of Lignocellulose Decay Capabilities.</title>
        <authorList>
            <person name="Nagy L.G."/>
            <person name="Riley R."/>
            <person name="Tritt A."/>
            <person name="Adam C."/>
            <person name="Daum C."/>
            <person name="Floudas D."/>
            <person name="Sun H."/>
            <person name="Yadav J.S."/>
            <person name="Pangilinan J."/>
            <person name="Larsson K.H."/>
            <person name="Matsuura K."/>
            <person name="Barry K."/>
            <person name="Labutti K."/>
            <person name="Kuo R."/>
            <person name="Ohm R.A."/>
            <person name="Bhattacharya S.S."/>
            <person name="Shirouzu T."/>
            <person name="Yoshinaga Y."/>
            <person name="Martin F.M."/>
            <person name="Grigoriev I.V."/>
            <person name="Hibbett D.S."/>
        </authorList>
    </citation>
    <scope>NUCLEOTIDE SEQUENCE [LARGE SCALE GENOMIC DNA]</scope>
    <source>
        <strain evidence="2 3">CBS 109695</strain>
    </source>
</reference>
<dbReference type="EMBL" id="KV417521">
    <property type="protein sequence ID" value="KZP25380.1"/>
    <property type="molecule type" value="Genomic_DNA"/>
</dbReference>
<keyword evidence="3" id="KW-1185">Reference proteome</keyword>
<evidence type="ECO:0000313" key="3">
    <source>
        <dbReference type="Proteomes" id="UP000076532"/>
    </source>
</evidence>
<accession>A0A166NU08</accession>
<evidence type="ECO:0000313" key="2">
    <source>
        <dbReference type="EMBL" id="KZP25380.1"/>
    </source>
</evidence>
<sequence length="145" mass="15866">MSYNLGLIAVTVTALAAGQFVIEYLQVIPSTSSRSMSLQRSYHLDDDEPLLGVRTPDDSPTPPRVQHKRAATKPKNKPDGIFIHPNESNIIRADTIALEMSSTRDAELVKSPTQAPEKLPWEQGQANKAQGILASSSRLKFPSQS</sequence>
<dbReference type="AlphaFoldDB" id="A0A166NU08"/>
<name>A0A166NU08_9AGAM</name>
<protein>
    <submittedName>
        <fullName evidence="2">Uncharacterized protein</fullName>
    </submittedName>
</protein>
<dbReference type="Proteomes" id="UP000076532">
    <property type="component" value="Unassembled WGS sequence"/>
</dbReference>
<gene>
    <name evidence="2" type="ORF">FIBSPDRAFT_950401</name>
</gene>
<evidence type="ECO:0000256" key="1">
    <source>
        <dbReference type="SAM" id="MobiDB-lite"/>
    </source>
</evidence>
<organism evidence="2 3">
    <name type="scientific">Athelia psychrophila</name>
    <dbReference type="NCBI Taxonomy" id="1759441"/>
    <lineage>
        <taxon>Eukaryota</taxon>
        <taxon>Fungi</taxon>
        <taxon>Dikarya</taxon>
        <taxon>Basidiomycota</taxon>
        <taxon>Agaricomycotina</taxon>
        <taxon>Agaricomycetes</taxon>
        <taxon>Agaricomycetidae</taxon>
        <taxon>Atheliales</taxon>
        <taxon>Atheliaceae</taxon>
        <taxon>Athelia</taxon>
    </lineage>
</organism>
<feature type="compositionally biased region" description="Polar residues" evidence="1">
    <location>
        <begin position="124"/>
        <end position="145"/>
    </location>
</feature>
<feature type="region of interest" description="Disordered" evidence="1">
    <location>
        <begin position="39"/>
        <end position="84"/>
    </location>
</feature>